<keyword evidence="3 5" id="KW-0808">Transferase</keyword>
<dbReference type="SUPFAM" id="SSF53448">
    <property type="entry name" value="Nucleotide-diphospho-sugar transferases"/>
    <property type="match status" value="1"/>
</dbReference>
<organism evidence="5 6">
    <name type="scientific">Haloferax lucentense (strain DSM 14919 / JCM 9276 / NCIMB 13854 / Aa 2.2)</name>
    <name type="common">Haloferax alicantei</name>
    <dbReference type="NCBI Taxonomy" id="1230452"/>
    <lineage>
        <taxon>Archaea</taxon>
        <taxon>Methanobacteriati</taxon>
        <taxon>Methanobacteriota</taxon>
        <taxon>Stenosarchaea group</taxon>
        <taxon>Halobacteria</taxon>
        <taxon>Halobacteriales</taxon>
        <taxon>Haloferacaceae</taxon>
        <taxon>Haloferax</taxon>
    </lineage>
</organism>
<gene>
    <name evidence="5" type="ORF">C456_06702</name>
</gene>
<evidence type="ECO:0000256" key="1">
    <source>
        <dbReference type="ARBA" id="ARBA00006739"/>
    </source>
</evidence>
<name>M0GT08_HALL2</name>
<dbReference type="RefSeq" id="WP_004062827.1">
    <property type="nucleotide sequence ID" value="NZ_AOLH01000010.1"/>
</dbReference>
<sequence length="300" mass="34301">MSDCSIAIIILNYNNYPDTKRCIDSIKDNNYENKHIIVVDNNSQDNSADKIKSENSSVELIRSDRNIGFPGGNNIGIKKALDSDFDLIWVLNNDTIVPPETIQKLVDAHEMYPEAGIITPLILQEPKRDIVWFSEGIIDKKRGETDHLRMGENIFDQNFESVIDNEWISGCSLCCKPEIFYQVGLLDAGYFMRISDVEFSLRVRNAGWKLLTITDSKIYHKESATTGSFGLSYYEARNRWRVISTRDEFSATAKLYYPFWLFKAVTERTLASEYREAIEMIPGFVAGISENETNNIESVE</sequence>
<comment type="similarity">
    <text evidence="1">Belongs to the glycosyltransferase 2 family.</text>
</comment>
<dbReference type="CDD" id="cd04186">
    <property type="entry name" value="GT_2_like_c"/>
    <property type="match status" value="1"/>
</dbReference>
<reference evidence="5 6" key="1">
    <citation type="journal article" date="2014" name="PLoS Genet.">
        <title>Phylogenetically driven sequencing of extremely halophilic archaea reveals strategies for static and dynamic osmo-response.</title>
        <authorList>
            <person name="Becker E.A."/>
            <person name="Seitzer P.M."/>
            <person name="Tritt A."/>
            <person name="Larsen D."/>
            <person name="Krusor M."/>
            <person name="Yao A.I."/>
            <person name="Wu D."/>
            <person name="Madern D."/>
            <person name="Eisen J.A."/>
            <person name="Darling A.E."/>
            <person name="Facciotti M.T."/>
        </authorList>
    </citation>
    <scope>NUCLEOTIDE SEQUENCE [LARGE SCALE GENOMIC DNA]</scope>
    <source>
        <strain evidence="6">DSM 14919 / CCM 7023 / CIP 107410 / JCM 9276 / NCIMB 13854 / Aa 2.2</strain>
    </source>
</reference>
<dbReference type="EMBL" id="AOLH01000010">
    <property type="protein sequence ID" value="ELZ75340.1"/>
    <property type="molecule type" value="Genomic_DNA"/>
</dbReference>
<protein>
    <submittedName>
        <fullName evidence="5">Glycosyl transferase family 2</fullName>
    </submittedName>
</protein>
<proteinExistence type="inferred from homology"/>
<dbReference type="InterPro" id="IPR001173">
    <property type="entry name" value="Glyco_trans_2-like"/>
</dbReference>
<dbReference type="InterPro" id="IPR029044">
    <property type="entry name" value="Nucleotide-diphossugar_trans"/>
</dbReference>
<dbReference type="AlphaFoldDB" id="M0GT08"/>
<feature type="domain" description="Glycosyltransferase 2-like" evidence="4">
    <location>
        <begin position="8"/>
        <end position="136"/>
    </location>
</feature>
<dbReference type="Gene3D" id="3.90.550.10">
    <property type="entry name" value="Spore Coat Polysaccharide Biosynthesis Protein SpsA, Chain A"/>
    <property type="match status" value="1"/>
</dbReference>
<evidence type="ECO:0000313" key="5">
    <source>
        <dbReference type="EMBL" id="ELZ75340.1"/>
    </source>
</evidence>
<evidence type="ECO:0000256" key="3">
    <source>
        <dbReference type="ARBA" id="ARBA00022679"/>
    </source>
</evidence>
<keyword evidence="2" id="KW-0328">Glycosyltransferase</keyword>
<evidence type="ECO:0000256" key="2">
    <source>
        <dbReference type="ARBA" id="ARBA00022676"/>
    </source>
</evidence>
<dbReference type="GO" id="GO:0016757">
    <property type="term" value="F:glycosyltransferase activity"/>
    <property type="evidence" value="ECO:0007669"/>
    <property type="project" value="UniProtKB-KW"/>
</dbReference>
<comment type="caution">
    <text evidence="5">The sequence shown here is derived from an EMBL/GenBank/DDBJ whole genome shotgun (WGS) entry which is preliminary data.</text>
</comment>
<accession>M0GT08</accession>
<dbReference type="PANTHER" id="PTHR43179">
    <property type="entry name" value="RHAMNOSYLTRANSFERASE WBBL"/>
    <property type="match status" value="1"/>
</dbReference>
<dbReference type="Pfam" id="PF00535">
    <property type="entry name" value="Glycos_transf_2"/>
    <property type="match status" value="1"/>
</dbReference>
<dbReference type="PANTHER" id="PTHR43179:SF12">
    <property type="entry name" value="GALACTOFURANOSYLTRANSFERASE GLFT2"/>
    <property type="match status" value="1"/>
</dbReference>
<evidence type="ECO:0000313" key="6">
    <source>
        <dbReference type="Proteomes" id="UP000011535"/>
    </source>
</evidence>
<dbReference type="Proteomes" id="UP000011535">
    <property type="component" value="Unassembled WGS sequence"/>
</dbReference>
<evidence type="ECO:0000259" key="4">
    <source>
        <dbReference type="Pfam" id="PF00535"/>
    </source>
</evidence>